<feature type="signal peptide" evidence="2">
    <location>
        <begin position="1"/>
        <end position="22"/>
    </location>
</feature>
<evidence type="ECO:0000313" key="4">
    <source>
        <dbReference type="EMBL" id="PWQ96052.1"/>
    </source>
</evidence>
<proteinExistence type="predicted"/>
<keyword evidence="1 2" id="KW-0732">Signal</keyword>
<evidence type="ECO:0000256" key="1">
    <source>
        <dbReference type="ARBA" id="ARBA00022729"/>
    </source>
</evidence>
<reference evidence="4 5" key="1">
    <citation type="submission" date="2018-05" db="EMBL/GenBank/DDBJ databases">
        <title>Leucothrix arctica sp. nov., isolated from Arctic seawater.</title>
        <authorList>
            <person name="Choi A."/>
            <person name="Baek K."/>
        </authorList>
    </citation>
    <scope>NUCLEOTIDE SEQUENCE [LARGE SCALE GENOMIC DNA]</scope>
    <source>
        <strain evidence="4 5">JCM 18388</strain>
    </source>
</reference>
<dbReference type="InterPro" id="IPR011250">
    <property type="entry name" value="OMP/PagP_B-barrel"/>
</dbReference>
<dbReference type="Proteomes" id="UP000245539">
    <property type="component" value="Unassembled WGS sequence"/>
</dbReference>
<evidence type="ECO:0000313" key="5">
    <source>
        <dbReference type="Proteomes" id="UP000245539"/>
    </source>
</evidence>
<name>A0A317CIC1_9GAMM</name>
<dbReference type="AlphaFoldDB" id="A0A317CIC1"/>
<feature type="chain" id="PRO_5016318201" description="Outer membrane protein beta-barrel domain-containing protein" evidence="2">
    <location>
        <begin position="23"/>
        <end position="211"/>
    </location>
</feature>
<gene>
    <name evidence="4" type="ORF">DKW60_13445</name>
</gene>
<dbReference type="EMBL" id="QGKM01000039">
    <property type="protein sequence ID" value="PWQ96052.1"/>
    <property type="molecule type" value="Genomic_DNA"/>
</dbReference>
<organism evidence="4 5">
    <name type="scientific">Leucothrix pacifica</name>
    <dbReference type="NCBI Taxonomy" id="1247513"/>
    <lineage>
        <taxon>Bacteria</taxon>
        <taxon>Pseudomonadati</taxon>
        <taxon>Pseudomonadota</taxon>
        <taxon>Gammaproteobacteria</taxon>
        <taxon>Thiotrichales</taxon>
        <taxon>Thiotrichaceae</taxon>
        <taxon>Leucothrix</taxon>
    </lineage>
</organism>
<feature type="domain" description="Outer membrane protein beta-barrel" evidence="3">
    <location>
        <begin position="55"/>
        <end position="211"/>
    </location>
</feature>
<protein>
    <recommendedName>
        <fullName evidence="3">Outer membrane protein beta-barrel domain-containing protein</fullName>
    </recommendedName>
</protein>
<dbReference type="SUPFAM" id="SSF56925">
    <property type="entry name" value="OMPA-like"/>
    <property type="match status" value="1"/>
</dbReference>
<dbReference type="Pfam" id="PF13505">
    <property type="entry name" value="OMP_b-brl"/>
    <property type="match status" value="1"/>
</dbReference>
<sequence>MVKLKSLSVGLLLSLSTSASIASPYVGPVYDTYGAPANDLYVTPVSNSYAAPRSAPRVSQDRGGYAGFGFGSSELTSVDGDERFEDTNIRAHLGYQLNRYFAVEAGVSVLPMDDLLGDVADFTGVDVAVLAKLPITSRMSAYAKVGYWDWDISVPYRSQYYDVYVGDTDMIYGIGVDYQVSSRLTLRLDATRYEIGDTEIDTVNGSLSYSF</sequence>
<dbReference type="OrthoDB" id="5735897at2"/>
<dbReference type="RefSeq" id="WP_109838175.1">
    <property type="nucleotide sequence ID" value="NZ_QGKM01000039.1"/>
</dbReference>
<evidence type="ECO:0000256" key="2">
    <source>
        <dbReference type="SAM" id="SignalP"/>
    </source>
</evidence>
<evidence type="ECO:0000259" key="3">
    <source>
        <dbReference type="Pfam" id="PF13505"/>
    </source>
</evidence>
<comment type="caution">
    <text evidence="4">The sequence shown here is derived from an EMBL/GenBank/DDBJ whole genome shotgun (WGS) entry which is preliminary data.</text>
</comment>
<accession>A0A317CIC1</accession>
<dbReference type="Gene3D" id="2.40.160.20">
    <property type="match status" value="1"/>
</dbReference>
<dbReference type="InterPro" id="IPR027385">
    <property type="entry name" value="Beta-barrel_OMP"/>
</dbReference>
<keyword evidence="5" id="KW-1185">Reference proteome</keyword>